<evidence type="ECO:0000313" key="2">
    <source>
        <dbReference type="EMBL" id="CAH2230167.1"/>
    </source>
</evidence>
<keyword evidence="3" id="KW-1185">Reference proteome</keyword>
<sequence length="108" mass="12386">MHRVNGRQVDYLEDDLCKVRVAHRMPCGRHGCGGCGRVHCARARIHPHVKRTRSSSAAHSRKNTGHTAHTPLKPLYKHYAREHARQVTRDTENNKTLHNHYAQALQLN</sequence>
<reference evidence="2" key="1">
    <citation type="submission" date="2022-03" db="EMBL/GenBank/DDBJ databases">
        <authorList>
            <person name="Lindestad O."/>
        </authorList>
    </citation>
    <scope>NUCLEOTIDE SEQUENCE</scope>
</reference>
<dbReference type="EMBL" id="CAKXAJ010024778">
    <property type="protein sequence ID" value="CAH2230167.1"/>
    <property type="molecule type" value="Genomic_DNA"/>
</dbReference>
<protein>
    <submittedName>
        <fullName evidence="2">Jg12513 protein</fullName>
    </submittedName>
</protein>
<name>A0A8S4R2J5_9NEOP</name>
<evidence type="ECO:0000256" key="1">
    <source>
        <dbReference type="SAM" id="MobiDB-lite"/>
    </source>
</evidence>
<evidence type="ECO:0000313" key="3">
    <source>
        <dbReference type="Proteomes" id="UP000838756"/>
    </source>
</evidence>
<feature type="compositionally biased region" description="Basic residues" evidence="1">
    <location>
        <begin position="47"/>
        <end position="64"/>
    </location>
</feature>
<gene>
    <name evidence="2" type="primary">jg12513</name>
    <name evidence="2" type="ORF">PAEG_LOCUS9424</name>
</gene>
<dbReference type="Proteomes" id="UP000838756">
    <property type="component" value="Unassembled WGS sequence"/>
</dbReference>
<comment type="caution">
    <text evidence="2">The sequence shown here is derived from an EMBL/GenBank/DDBJ whole genome shotgun (WGS) entry which is preliminary data.</text>
</comment>
<dbReference type="AlphaFoldDB" id="A0A8S4R2J5"/>
<proteinExistence type="predicted"/>
<feature type="region of interest" description="Disordered" evidence="1">
    <location>
        <begin position="47"/>
        <end position="75"/>
    </location>
</feature>
<accession>A0A8S4R2J5</accession>
<organism evidence="2 3">
    <name type="scientific">Pararge aegeria aegeria</name>
    <dbReference type="NCBI Taxonomy" id="348720"/>
    <lineage>
        <taxon>Eukaryota</taxon>
        <taxon>Metazoa</taxon>
        <taxon>Ecdysozoa</taxon>
        <taxon>Arthropoda</taxon>
        <taxon>Hexapoda</taxon>
        <taxon>Insecta</taxon>
        <taxon>Pterygota</taxon>
        <taxon>Neoptera</taxon>
        <taxon>Endopterygota</taxon>
        <taxon>Lepidoptera</taxon>
        <taxon>Glossata</taxon>
        <taxon>Ditrysia</taxon>
        <taxon>Papilionoidea</taxon>
        <taxon>Nymphalidae</taxon>
        <taxon>Satyrinae</taxon>
        <taxon>Satyrini</taxon>
        <taxon>Parargina</taxon>
        <taxon>Pararge</taxon>
    </lineage>
</organism>